<sequence length="167" mass="19193">MNSIDSPRSIYRRIRVREADEVMHPSCLVPTVEACGGSVMIWGCFSWSGLGSATLCAQKMRSANYLNILNDQVFLSMDFFFPDGMGIFQDDNPRIHRAQIVKEWFREHETSFSHIYWPPQSPDLNPIENLWDVLEKTMQRSNSPIISARSWREMNATLDGNKCCDIA</sequence>
<dbReference type="Ensembl" id="ENSSFOT00015076986.1">
    <property type="protein sequence ID" value="ENSSFOP00015074535.1"/>
    <property type="gene ID" value="ENSSFOG00015025084.1"/>
</dbReference>
<dbReference type="Proteomes" id="UP000694397">
    <property type="component" value="Chromosome 1"/>
</dbReference>
<evidence type="ECO:0000313" key="3">
    <source>
        <dbReference type="Proteomes" id="UP000694397"/>
    </source>
</evidence>
<keyword evidence="3" id="KW-1185">Reference proteome</keyword>
<dbReference type="PANTHER" id="PTHR23022:SF134">
    <property type="entry name" value="TRANSPOSABLE ELEMENT TC1 TRANSPOSASE"/>
    <property type="match status" value="1"/>
</dbReference>
<reference evidence="2 3" key="1">
    <citation type="submission" date="2019-04" db="EMBL/GenBank/DDBJ databases">
        <authorList>
            <consortium name="Wellcome Sanger Institute Data Sharing"/>
        </authorList>
    </citation>
    <scope>NUCLEOTIDE SEQUENCE [LARGE SCALE GENOMIC DNA]</scope>
</reference>
<reference evidence="2" key="3">
    <citation type="submission" date="2025-09" db="UniProtKB">
        <authorList>
            <consortium name="Ensembl"/>
        </authorList>
    </citation>
    <scope>IDENTIFICATION</scope>
</reference>
<name>A0A8C9WIX7_SCLFO</name>
<feature type="domain" description="Tc1-like transposase DDE" evidence="1">
    <location>
        <begin position="91"/>
        <end position="141"/>
    </location>
</feature>
<dbReference type="InterPro" id="IPR038717">
    <property type="entry name" value="Tc1-like_DDE_dom"/>
</dbReference>
<evidence type="ECO:0000259" key="1">
    <source>
        <dbReference type="Pfam" id="PF13358"/>
    </source>
</evidence>
<dbReference type="Gene3D" id="3.30.420.10">
    <property type="entry name" value="Ribonuclease H-like superfamily/Ribonuclease H"/>
    <property type="match status" value="1"/>
</dbReference>
<dbReference type="InterPro" id="IPR052338">
    <property type="entry name" value="Transposase_5"/>
</dbReference>
<organism evidence="2 3">
    <name type="scientific">Scleropages formosus</name>
    <name type="common">Asian bonytongue</name>
    <name type="synonym">Osteoglossum formosum</name>
    <dbReference type="NCBI Taxonomy" id="113540"/>
    <lineage>
        <taxon>Eukaryota</taxon>
        <taxon>Metazoa</taxon>
        <taxon>Chordata</taxon>
        <taxon>Craniata</taxon>
        <taxon>Vertebrata</taxon>
        <taxon>Euteleostomi</taxon>
        <taxon>Actinopterygii</taxon>
        <taxon>Neopterygii</taxon>
        <taxon>Teleostei</taxon>
        <taxon>Osteoglossocephala</taxon>
        <taxon>Osteoglossomorpha</taxon>
        <taxon>Osteoglossiformes</taxon>
        <taxon>Osteoglossidae</taxon>
        <taxon>Scleropages</taxon>
    </lineage>
</organism>
<dbReference type="OrthoDB" id="10045182at2759"/>
<proteinExistence type="predicted"/>
<reference evidence="2" key="2">
    <citation type="submission" date="2025-08" db="UniProtKB">
        <authorList>
            <consortium name="Ensembl"/>
        </authorList>
    </citation>
    <scope>IDENTIFICATION</scope>
</reference>
<dbReference type="AlphaFoldDB" id="A0A8C9WIX7"/>
<dbReference type="PANTHER" id="PTHR23022">
    <property type="entry name" value="TRANSPOSABLE ELEMENT-RELATED"/>
    <property type="match status" value="1"/>
</dbReference>
<accession>A0A8C9WIX7</accession>
<evidence type="ECO:0000313" key="2">
    <source>
        <dbReference type="Ensembl" id="ENSSFOP00015074535.1"/>
    </source>
</evidence>
<protein>
    <recommendedName>
        <fullName evidence="1">Tc1-like transposase DDE domain-containing protein</fullName>
    </recommendedName>
</protein>
<dbReference type="GeneTree" id="ENSGT01150000286900"/>
<dbReference type="GO" id="GO:0003676">
    <property type="term" value="F:nucleic acid binding"/>
    <property type="evidence" value="ECO:0007669"/>
    <property type="project" value="InterPro"/>
</dbReference>
<dbReference type="InterPro" id="IPR036397">
    <property type="entry name" value="RNaseH_sf"/>
</dbReference>
<dbReference type="Pfam" id="PF13358">
    <property type="entry name" value="DDE_3"/>
    <property type="match status" value="1"/>
</dbReference>